<sequence length="88" mass="10212">MFVNLEVASGWHGVEDTGTELFGIVRLVAGLHSASLLSLNTMNLPFKTSQQLQAQWQVLRTYLIISFYYWTPIFTFLHTLQKCFRERT</sequence>
<evidence type="ECO:0000313" key="2">
    <source>
        <dbReference type="EMBL" id="CAG1836119.1"/>
    </source>
</evidence>
<keyword evidence="1" id="KW-1133">Transmembrane helix</keyword>
<accession>A0A804KMF3</accession>
<organism evidence="3 4">
    <name type="scientific">Musa acuminata subsp. malaccensis</name>
    <name type="common">Wild banana</name>
    <name type="synonym">Musa malaccensis</name>
    <dbReference type="NCBI Taxonomy" id="214687"/>
    <lineage>
        <taxon>Eukaryota</taxon>
        <taxon>Viridiplantae</taxon>
        <taxon>Streptophyta</taxon>
        <taxon>Embryophyta</taxon>
        <taxon>Tracheophyta</taxon>
        <taxon>Spermatophyta</taxon>
        <taxon>Magnoliopsida</taxon>
        <taxon>Liliopsida</taxon>
        <taxon>Zingiberales</taxon>
        <taxon>Musaceae</taxon>
        <taxon>Musa</taxon>
    </lineage>
</organism>
<evidence type="ECO:0000313" key="3">
    <source>
        <dbReference type="EnsemblPlants" id="Ma09_p22250.1"/>
    </source>
</evidence>
<reference evidence="2" key="1">
    <citation type="submission" date="2021-03" db="EMBL/GenBank/DDBJ databases">
        <authorList>
            <consortium name="Genoscope - CEA"/>
            <person name="William W."/>
        </authorList>
    </citation>
    <scope>NUCLEOTIDE SEQUENCE</scope>
    <source>
        <strain evidence="2">Doubled-haploid Pahang</strain>
    </source>
</reference>
<reference evidence="3" key="2">
    <citation type="submission" date="2021-05" db="UniProtKB">
        <authorList>
            <consortium name="EnsemblPlants"/>
        </authorList>
    </citation>
    <scope>IDENTIFICATION</scope>
    <source>
        <strain evidence="3">subsp. malaccensis</strain>
    </source>
</reference>
<feature type="transmembrane region" description="Helical" evidence="1">
    <location>
        <begin position="59"/>
        <end position="80"/>
    </location>
</feature>
<protein>
    <submittedName>
        <fullName evidence="2">(wild Malaysian banana) hypothetical protein</fullName>
    </submittedName>
</protein>
<evidence type="ECO:0000256" key="1">
    <source>
        <dbReference type="SAM" id="Phobius"/>
    </source>
</evidence>
<keyword evidence="4" id="KW-1185">Reference proteome</keyword>
<dbReference type="AlphaFoldDB" id="A0A804KMF3"/>
<keyword evidence="1" id="KW-0472">Membrane</keyword>
<proteinExistence type="predicted"/>
<dbReference type="EMBL" id="HG996474">
    <property type="protein sequence ID" value="CAG1836119.1"/>
    <property type="molecule type" value="Genomic_DNA"/>
</dbReference>
<gene>
    <name evidence="2" type="ORF">GSMUA_240880.1</name>
</gene>
<dbReference type="Proteomes" id="UP000012960">
    <property type="component" value="Unplaced"/>
</dbReference>
<dbReference type="InParanoid" id="A0A804KMF3"/>
<keyword evidence="1" id="KW-0812">Transmembrane</keyword>
<name>A0A804KMF3_MUSAM</name>
<dbReference type="Gramene" id="Ma09_t22250.1">
    <property type="protein sequence ID" value="Ma09_p22250.1"/>
    <property type="gene ID" value="Ma09_g22250"/>
</dbReference>
<evidence type="ECO:0000313" key="4">
    <source>
        <dbReference type="Proteomes" id="UP000012960"/>
    </source>
</evidence>
<dbReference type="EnsemblPlants" id="Ma09_t22250.1">
    <property type="protein sequence ID" value="Ma09_p22250.1"/>
    <property type="gene ID" value="Ma09_g22250"/>
</dbReference>